<dbReference type="RefSeq" id="WP_007745528.1">
    <property type="nucleotide sequence ID" value="NZ_CM001398.1"/>
</dbReference>
<keyword evidence="3" id="KW-1185">Reference proteome</keyword>
<reference evidence="2 3" key="1">
    <citation type="journal article" date="2012" name="PLoS ONE">
        <title>Functional divergence in the genus oenococcus as predicted by genome sequencing of the newly-described species, Oenococcus kitaharae.</title>
        <authorList>
            <person name="Borneman A.R."/>
            <person name="McCarthy J.M."/>
            <person name="Chambers P.J."/>
            <person name="Bartowsky E.J."/>
        </authorList>
    </citation>
    <scope>NUCLEOTIDE SEQUENCE [LARGE SCALE GENOMIC DNA]</scope>
    <source>
        <strain evidence="3">DSM17330</strain>
    </source>
</reference>
<keyword evidence="1" id="KW-1133">Transmembrane helix</keyword>
<dbReference type="eggNOG" id="COG1277">
    <property type="taxonomic scope" value="Bacteria"/>
</dbReference>
<evidence type="ECO:0000313" key="3">
    <source>
        <dbReference type="Proteomes" id="UP000004959"/>
    </source>
</evidence>
<feature type="transmembrane region" description="Helical" evidence="1">
    <location>
        <begin position="250"/>
        <end position="275"/>
    </location>
</feature>
<dbReference type="AlphaFoldDB" id="G9WI35"/>
<keyword evidence="1" id="KW-0812">Transmembrane</keyword>
<proteinExistence type="predicted"/>
<dbReference type="PATRIC" id="fig|1045004.4.peg.815"/>
<keyword evidence="1" id="KW-0472">Membrane</keyword>
<sequence length="426" mass="49582">MKFLKLEFRKLWISSHFLKAAIVIFLLLFAYLAYEKGSQLLFLNHYRQTLVPNTHYKSSNKYLGINSAIVRKDTRAELAALDRGQHAYFHWFSTTIFDQAHQINSYGFQPNQATDYVLLEQHRRFLYGGGPSTSYAQDTLDYLTYLQDHNIQALYPYGFFLHYDLFLDSQSRSSRQIRDYLQYWNHYFFLKGWYLLYAFLQSSYGPLLLLIGLIFLFGGRFASELDHHHPNWRLLKTYGQSRHALYAEQLLSQVILAMTVIFLPLAVFLLLMAIFGQAGSLRYPVWMVTYNHAFSMFNLGKLYPLYQYLLTALPLLLSLIIFVFALNGILSLLIKNQKLTNVATCLFLLAGQMIPPNYLNIFSYFQIDHMVTGYFANLTENGQYYAGFASELLLMASLLLFVIEFSVLYLLDRRANRGHSLSKSVM</sequence>
<protein>
    <submittedName>
        <fullName evidence="2">Uncharacterized protein</fullName>
    </submittedName>
</protein>
<accession>G9WI35</accession>
<feature type="transmembrane region" description="Helical" evidence="1">
    <location>
        <begin position="194"/>
        <end position="217"/>
    </location>
</feature>
<feature type="transmembrane region" description="Helical" evidence="1">
    <location>
        <begin position="385"/>
        <end position="411"/>
    </location>
</feature>
<organism evidence="2 3">
    <name type="scientific">Oenococcus kitaharae DSM 17330</name>
    <dbReference type="NCBI Taxonomy" id="1045004"/>
    <lineage>
        <taxon>Bacteria</taxon>
        <taxon>Bacillati</taxon>
        <taxon>Bacillota</taxon>
        <taxon>Bacilli</taxon>
        <taxon>Lactobacillales</taxon>
        <taxon>Lactobacillaceae</taxon>
        <taxon>Oenococcus</taxon>
    </lineage>
</organism>
<name>G9WI35_9LACO</name>
<dbReference type="Proteomes" id="UP000004959">
    <property type="component" value="Chromosome"/>
</dbReference>
<dbReference type="HOGENOM" id="CLU_670473_0_0_9"/>
<feature type="transmembrane region" description="Helical" evidence="1">
    <location>
        <begin position="12"/>
        <end position="34"/>
    </location>
</feature>
<dbReference type="EMBL" id="AFVZ01000001">
    <property type="protein sequence ID" value="EHN58920.1"/>
    <property type="molecule type" value="Genomic_DNA"/>
</dbReference>
<gene>
    <name evidence="2" type="ORF">OKIT_0811</name>
</gene>
<evidence type="ECO:0000256" key="1">
    <source>
        <dbReference type="SAM" id="Phobius"/>
    </source>
</evidence>
<comment type="caution">
    <text evidence="2">The sequence shown here is derived from an EMBL/GenBank/DDBJ whole genome shotgun (WGS) entry which is preliminary data.</text>
</comment>
<dbReference type="STRING" id="336988.NT96_08305"/>
<evidence type="ECO:0000313" key="2">
    <source>
        <dbReference type="EMBL" id="EHN58920.1"/>
    </source>
</evidence>
<feature type="transmembrane region" description="Helical" evidence="1">
    <location>
        <begin position="305"/>
        <end position="330"/>
    </location>
</feature>
<feature type="transmembrane region" description="Helical" evidence="1">
    <location>
        <begin position="342"/>
        <end position="365"/>
    </location>
</feature>